<accession>A0A5N5F103</accession>
<evidence type="ECO:0000313" key="1">
    <source>
        <dbReference type="EMBL" id="KAB2596637.1"/>
    </source>
</evidence>
<dbReference type="EMBL" id="SMOL01000781">
    <property type="protein sequence ID" value="KAB2596637.1"/>
    <property type="molecule type" value="Genomic_DNA"/>
</dbReference>
<keyword evidence="2" id="KW-1185">Reference proteome</keyword>
<reference evidence="2" key="2">
    <citation type="submission" date="2019-10" db="EMBL/GenBank/DDBJ databases">
        <title>A de novo genome assembly of a pear dwarfing rootstock.</title>
        <authorList>
            <person name="Wang F."/>
            <person name="Wang J."/>
            <person name="Li S."/>
            <person name="Zhang Y."/>
            <person name="Fang M."/>
            <person name="Ma L."/>
            <person name="Zhao Y."/>
            <person name="Jiang S."/>
        </authorList>
    </citation>
    <scope>NUCLEOTIDE SEQUENCE [LARGE SCALE GENOMIC DNA]</scope>
</reference>
<organism evidence="1 2">
    <name type="scientific">Pyrus ussuriensis x Pyrus communis</name>
    <dbReference type="NCBI Taxonomy" id="2448454"/>
    <lineage>
        <taxon>Eukaryota</taxon>
        <taxon>Viridiplantae</taxon>
        <taxon>Streptophyta</taxon>
        <taxon>Embryophyta</taxon>
        <taxon>Tracheophyta</taxon>
        <taxon>Spermatophyta</taxon>
        <taxon>Magnoliopsida</taxon>
        <taxon>eudicotyledons</taxon>
        <taxon>Gunneridae</taxon>
        <taxon>Pentapetalae</taxon>
        <taxon>rosids</taxon>
        <taxon>fabids</taxon>
        <taxon>Rosales</taxon>
        <taxon>Rosaceae</taxon>
        <taxon>Amygdaloideae</taxon>
        <taxon>Maleae</taxon>
        <taxon>Pyrus</taxon>
    </lineage>
</organism>
<gene>
    <name evidence="1" type="ORF">D8674_032087</name>
</gene>
<sequence>MILVYYLQAPNAKDAGNGSISKFSAIALPTDTNTLNKLRALHHGLNNQKNNHHQMVSHETTSYMAKCTTCGLMFSTKDDLDKHNLLVCEDFEKFLCFNCGIVTHAKMAHWEEYEGKFVCNSCKHIFITTADHMTTAVAAVSPVARSVTRCEGGDL</sequence>
<dbReference type="Proteomes" id="UP000327157">
    <property type="component" value="Chromosome 7"/>
</dbReference>
<protein>
    <submittedName>
        <fullName evidence="1">Transcriptional corepressor SEUSS-like</fullName>
    </submittedName>
</protein>
<dbReference type="AlphaFoldDB" id="A0A5N5F103"/>
<proteinExistence type="predicted"/>
<reference evidence="1 2" key="3">
    <citation type="submission" date="2019-11" db="EMBL/GenBank/DDBJ databases">
        <title>A de novo genome assembly of a pear dwarfing rootstock.</title>
        <authorList>
            <person name="Wang F."/>
            <person name="Wang J."/>
            <person name="Li S."/>
            <person name="Zhang Y."/>
            <person name="Fang M."/>
            <person name="Ma L."/>
            <person name="Zhao Y."/>
            <person name="Jiang S."/>
        </authorList>
    </citation>
    <scope>NUCLEOTIDE SEQUENCE [LARGE SCALE GENOMIC DNA]</scope>
    <source>
        <strain evidence="1">S2</strain>
        <tissue evidence="1">Leaf</tissue>
    </source>
</reference>
<comment type="caution">
    <text evidence="1">The sequence shown here is derived from an EMBL/GenBank/DDBJ whole genome shotgun (WGS) entry which is preliminary data.</text>
</comment>
<name>A0A5N5F103_9ROSA</name>
<evidence type="ECO:0000313" key="2">
    <source>
        <dbReference type="Proteomes" id="UP000327157"/>
    </source>
</evidence>
<reference evidence="1 2" key="1">
    <citation type="submission" date="2019-09" db="EMBL/GenBank/DDBJ databases">
        <authorList>
            <person name="Ou C."/>
        </authorList>
    </citation>
    <scope>NUCLEOTIDE SEQUENCE [LARGE SCALE GENOMIC DNA]</scope>
    <source>
        <strain evidence="1">S2</strain>
        <tissue evidence="1">Leaf</tissue>
    </source>
</reference>